<dbReference type="InterPro" id="IPR050331">
    <property type="entry name" value="Zinc_finger"/>
</dbReference>
<dbReference type="InterPro" id="IPR001214">
    <property type="entry name" value="SET_dom"/>
</dbReference>
<keyword evidence="3" id="KW-0862">Zinc</keyword>
<evidence type="ECO:0000256" key="1">
    <source>
        <dbReference type="ARBA" id="ARBA00023015"/>
    </source>
</evidence>
<dbReference type="PROSITE" id="PS50280">
    <property type="entry name" value="SET"/>
    <property type="match status" value="1"/>
</dbReference>
<keyword evidence="3" id="KW-0863">Zinc-finger</keyword>
<dbReference type="Pfam" id="PF21549">
    <property type="entry name" value="PRDM2_PR"/>
    <property type="match status" value="1"/>
</dbReference>
<gene>
    <name evidence="6" type="ORF">PLOB_00000751</name>
</gene>
<keyword evidence="3" id="KW-0479">Metal-binding</keyword>
<keyword evidence="7" id="KW-1185">Reference proteome</keyword>
<sequence>IIIVISGCDASLANPNFQCPTHKHNKPASPQTTKLPLALRSLPPEVGLCASSIPGAGYGICAKRTIPVGAWIGPYEGKFFKPEELSSSTDTSYMWEIFKDGKLAGFVDGSDEKVSSWMRFIRCARHKKEQNLFAFQFLGKIYYRSFKAILPGEEMLVWYDEKYPQYLGIPSAIFDLAELRAHAVSHASKKPFKCGYCSRAFAGATTLNNH</sequence>
<protein>
    <recommendedName>
        <fullName evidence="8">SET domain-containing protein</fullName>
    </recommendedName>
</protein>
<feature type="non-terminal residue" evidence="6">
    <location>
        <position position="210"/>
    </location>
</feature>
<dbReference type="PROSITE" id="PS50157">
    <property type="entry name" value="ZINC_FINGER_C2H2_2"/>
    <property type="match status" value="1"/>
</dbReference>
<dbReference type="Gene3D" id="3.30.160.60">
    <property type="entry name" value="Classic Zinc Finger"/>
    <property type="match status" value="1"/>
</dbReference>
<dbReference type="SMART" id="SM00317">
    <property type="entry name" value="SET"/>
    <property type="match status" value="1"/>
</dbReference>
<reference evidence="6 7" key="1">
    <citation type="submission" date="2022-05" db="EMBL/GenBank/DDBJ databases">
        <authorList>
            <consortium name="Genoscope - CEA"/>
            <person name="William W."/>
        </authorList>
    </citation>
    <scope>NUCLEOTIDE SEQUENCE [LARGE SCALE GENOMIC DNA]</scope>
</reference>
<evidence type="ECO:0000256" key="2">
    <source>
        <dbReference type="ARBA" id="ARBA00023163"/>
    </source>
</evidence>
<evidence type="ECO:0008006" key="8">
    <source>
        <dbReference type="Google" id="ProtNLM"/>
    </source>
</evidence>
<dbReference type="SUPFAM" id="SSF82199">
    <property type="entry name" value="SET domain"/>
    <property type="match status" value="1"/>
</dbReference>
<dbReference type="InterPro" id="IPR046341">
    <property type="entry name" value="SET_dom_sf"/>
</dbReference>
<dbReference type="InterPro" id="IPR036236">
    <property type="entry name" value="Znf_C2H2_sf"/>
</dbReference>
<feature type="non-terminal residue" evidence="6">
    <location>
        <position position="1"/>
    </location>
</feature>
<evidence type="ECO:0000313" key="7">
    <source>
        <dbReference type="Proteomes" id="UP001159405"/>
    </source>
</evidence>
<evidence type="ECO:0000259" key="4">
    <source>
        <dbReference type="PROSITE" id="PS50157"/>
    </source>
</evidence>
<dbReference type="Gene3D" id="2.170.270.10">
    <property type="entry name" value="SET domain"/>
    <property type="match status" value="1"/>
</dbReference>
<proteinExistence type="predicted"/>
<keyword evidence="1" id="KW-0805">Transcription regulation</keyword>
<dbReference type="PANTHER" id="PTHR16515">
    <property type="entry name" value="PR DOMAIN ZINC FINGER PROTEIN"/>
    <property type="match status" value="1"/>
</dbReference>
<accession>A0ABN8N4E8</accession>
<dbReference type="PANTHER" id="PTHR16515:SF22">
    <property type="entry name" value="HISTONE-LYSINE N-METHYLTRANSFERASE PRDM6-RELATED"/>
    <property type="match status" value="1"/>
</dbReference>
<evidence type="ECO:0000259" key="5">
    <source>
        <dbReference type="PROSITE" id="PS50280"/>
    </source>
</evidence>
<dbReference type="Proteomes" id="UP001159405">
    <property type="component" value="Unassembled WGS sequence"/>
</dbReference>
<feature type="domain" description="C2H2-type" evidence="4">
    <location>
        <begin position="192"/>
        <end position="210"/>
    </location>
</feature>
<name>A0ABN8N4E8_9CNID</name>
<feature type="domain" description="SET" evidence="5">
    <location>
        <begin position="44"/>
        <end position="160"/>
    </location>
</feature>
<dbReference type="InterPro" id="IPR013087">
    <property type="entry name" value="Znf_C2H2_type"/>
</dbReference>
<dbReference type="EMBL" id="CALNXK010000010">
    <property type="protein sequence ID" value="CAH3042946.1"/>
    <property type="molecule type" value="Genomic_DNA"/>
</dbReference>
<comment type="caution">
    <text evidence="6">The sequence shown here is derived from an EMBL/GenBank/DDBJ whole genome shotgun (WGS) entry which is preliminary data.</text>
</comment>
<organism evidence="6 7">
    <name type="scientific">Porites lobata</name>
    <dbReference type="NCBI Taxonomy" id="104759"/>
    <lineage>
        <taxon>Eukaryota</taxon>
        <taxon>Metazoa</taxon>
        <taxon>Cnidaria</taxon>
        <taxon>Anthozoa</taxon>
        <taxon>Hexacorallia</taxon>
        <taxon>Scleractinia</taxon>
        <taxon>Fungiina</taxon>
        <taxon>Poritidae</taxon>
        <taxon>Porites</taxon>
    </lineage>
</organism>
<keyword evidence="2" id="KW-0804">Transcription</keyword>
<evidence type="ECO:0000313" key="6">
    <source>
        <dbReference type="EMBL" id="CAH3042946.1"/>
    </source>
</evidence>
<evidence type="ECO:0000256" key="3">
    <source>
        <dbReference type="PROSITE-ProRule" id="PRU00042"/>
    </source>
</evidence>
<dbReference type="SUPFAM" id="SSF57667">
    <property type="entry name" value="beta-beta-alpha zinc fingers"/>
    <property type="match status" value="1"/>
</dbReference>